<name>G8M1B8_ACECE</name>
<evidence type="ECO:0000256" key="5">
    <source>
        <dbReference type="SAM" id="Phobius"/>
    </source>
</evidence>
<evidence type="ECO:0000256" key="4">
    <source>
        <dbReference type="ARBA" id="ARBA00023136"/>
    </source>
</evidence>
<keyword evidence="2 5" id="KW-0812">Transmembrane</keyword>
<dbReference type="PANTHER" id="PTHR37422">
    <property type="entry name" value="TEICHURONIC ACID BIOSYNTHESIS PROTEIN TUAE"/>
    <property type="match status" value="1"/>
</dbReference>
<feature type="domain" description="O-antigen ligase-related" evidence="6">
    <location>
        <begin position="223"/>
        <end position="382"/>
    </location>
</feature>
<feature type="transmembrane region" description="Helical" evidence="5">
    <location>
        <begin position="220"/>
        <end position="253"/>
    </location>
</feature>
<evidence type="ECO:0000256" key="2">
    <source>
        <dbReference type="ARBA" id="ARBA00022692"/>
    </source>
</evidence>
<dbReference type="STRING" id="720554.Clocl_1444"/>
<dbReference type="EMBL" id="CP003065">
    <property type="protein sequence ID" value="AEV68094.1"/>
    <property type="molecule type" value="Genomic_DNA"/>
</dbReference>
<feature type="transmembrane region" description="Helical" evidence="5">
    <location>
        <begin position="265"/>
        <end position="288"/>
    </location>
</feature>
<dbReference type="PANTHER" id="PTHR37422:SF13">
    <property type="entry name" value="LIPOPOLYSACCHARIDE BIOSYNTHESIS PROTEIN PA4999-RELATED"/>
    <property type="match status" value="1"/>
</dbReference>
<evidence type="ECO:0000256" key="3">
    <source>
        <dbReference type="ARBA" id="ARBA00022989"/>
    </source>
</evidence>
<proteinExistence type="predicted"/>
<evidence type="ECO:0000259" key="6">
    <source>
        <dbReference type="Pfam" id="PF04932"/>
    </source>
</evidence>
<dbReference type="eggNOG" id="COG3307">
    <property type="taxonomic scope" value="Bacteria"/>
</dbReference>
<gene>
    <name evidence="7" type="ordered locus">Clocl_1444</name>
</gene>
<keyword evidence="7" id="KW-0436">Ligase</keyword>
<keyword evidence="8" id="KW-1185">Reference proteome</keyword>
<dbReference type="InterPro" id="IPR007016">
    <property type="entry name" value="O-antigen_ligase-rel_domated"/>
</dbReference>
<feature type="transmembrane region" description="Helical" evidence="5">
    <location>
        <begin position="12"/>
        <end position="30"/>
    </location>
</feature>
<dbReference type="Pfam" id="PF04932">
    <property type="entry name" value="Wzy_C"/>
    <property type="match status" value="1"/>
</dbReference>
<evidence type="ECO:0000256" key="1">
    <source>
        <dbReference type="ARBA" id="ARBA00004141"/>
    </source>
</evidence>
<reference evidence="7 8" key="2">
    <citation type="journal article" date="2012" name="Stand. Genomic Sci.">
        <title>Complete Genome Sequence of Clostridium clariflavum DSM 19732.</title>
        <authorList>
            <person name="Izquierdo J.A."/>
            <person name="Goodwin L."/>
            <person name="Davenport K.W."/>
            <person name="Teshima H."/>
            <person name="Bruce D."/>
            <person name="Detter C."/>
            <person name="Tapia R."/>
            <person name="Han S."/>
            <person name="Land M."/>
            <person name="Hauser L."/>
            <person name="Jeffries C.D."/>
            <person name="Han J."/>
            <person name="Pitluck S."/>
            <person name="Nolan M."/>
            <person name="Chen A."/>
            <person name="Huntemann M."/>
            <person name="Mavromatis K."/>
            <person name="Mikhailova N."/>
            <person name="Liolios K."/>
            <person name="Woyke T."/>
            <person name="Lynd L.R."/>
        </authorList>
    </citation>
    <scope>NUCLEOTIDE SEQUENCE [LARGE SCALE GENOMIC DNA]</scope>
    <source>
        <strain evidence="8">DSM 19732 / NBRC 101661 / EBR45</strain>
    </source>
</reference>
<accession>G8M1B8</accession>
<sequence precursor="true">MGSPEDEEKQIDLISFILVVLVVAVLPFVAIPKVVNTPVNTWYFLDIHGYSKMVFLIIISMIMLTLMGFKRLARKQHIKICLPLALFLLWVLVSLFFAKDRAVAFHGYPLRWQGFVAYFCYAVVFTFIVNMVKKKDIGKILTAYFIAVSISAIHSIVNYYGIEPLNIITKTFFDAKIVPEISRGTLGNRNTAGAFFTIPTVMSLVMFLKSKSYEKNILYYSYLVLSYAALLVSLTRVAWLGAIGAIALTIWVFRKYFKEYLKKFLLIAVSFAIILVLLDVSGNGRIVGRYYSMKDQFKQAYDGNVEQFGSSRIFIYGKAFKVIAEHPIVGTGPDCFAYYSVITREEYEKHPELSGIGYFDKVHSEYLEYAATMGIPALMFYLWFLLSIFIPWIKKGKEISPEIFAILLGLTGYLLQACFNFGTISTLPGVFVLLGILKNALGKEKNEENNERIENFADDSAVIDINDNTH</sequence>
<reference evidence="8" key="1">
    <citation type="submission" date="2011-12" db="EMBL/GenBank/DDBJ databases">
        <title>Complete sequence of Clostridium clariflavum DSM 19732.</title>
        <authorList>
            <consortium name="US DOE Joint Genome Institute"/>
            <person name="Lucas S."/>
            <person name="Han J."/>
            <person name="Lapidus A."/>
            <person name="Cheng J.-F."/>
            <person name="Goodwin L."/>
            <person name="Pitluck S."/>
            <person name="Peters L."/>
            <person name="Teshima H."/>
            <person name="Detter J.C."/>
            <person name="Han C."/>
            <person name="Tapia R."/>
            <person name="Land M."/>
            <person name="Hauser L."/>
            <person name="Kyrpides N."/>
            <person name="Ivanova N."/>
            <person name="Pagani I."/>
            <person name="Kitzmiller T."/>
            <person name="Lynd L."/>
            <person name="Izquierdo J."/>
            <person name="Woyke T."/>
        </authorList>
    </citation>
    <scope>NUCLEOTIDE SEQUENCE [LARGE SCALE GENOMIC DNA]</scope>
    <source>
        <strain evidence="8">DSM 19732 / NBRC 101661 / EBR45</strain>
    </source>
</reference>
<feature type="transmembrane region" description="Helical" evidence="5">
    <location>
        <begin position="191"/>
        <end position="208"/>
    </location>
</feature>
<dbReference type="GO" id="GO:0016874">
    <property type="term" value="F:ligase activity"/>
    <property type="evidence" value="ECO:0007669"/>
    <property type="project" value="UniProtKB-KW"/>
</dbReference>
<feature type="transmembrane region" description="Helical" evidence="5">
    <location>
        <begin position="50"/>
        <end position="69"/>
    </location>
</feature>
<dbReference type="HOGENOM" id="CLU_021625_1_0_9"/>
<organism evidence="7 8">
    <name type="scientific">Acetivibrio clariflavus (strain DSM 19732 / NBRC 101661 / EBR45)</name>
    <name type="common">Clostridium clariflavum</name>
    <dbReference type="NCBI Taxonomy" id="720554"/>
    <lineage>
        <taxon>Bacteria</taxon>
        <taxon>Bacillati</taxon>
        <taxon>Bacillota</taxon>
        <taxon>Clostridia</taxon>
        <taxon>Eubacteriales</taxon>
        <taxon>Oscillospiraceae</taxon>
        <taxon>Acetivibrio</taxon>
    </lineage>
</organism>
<feature type="transmembrane region" description="Helical" evidence="5">
    <location>
        <begin position="110"/>
        <end position="129"/>
    </location>
</feature>
<comment type="subcellular location">
    <subcellularLocation>
        <location evidence="1">Membrane</location>
        <topology evidence="1">Multi-pass membrane protein</topology>
    </subcellularLocation>
</comment>
<dbReference type="InterPro" id="IPR051533">
    <property type="entry name" value="WaaL-like"/>
</dbReference>
<dbReference type="GO" id="GO:0016020">
    <property type="term" value="C:membrane"/>
    <property type="evidence" value="ECO:0007669"/>
    <property type="project" value="UniProtKB-SubCell"/>
</dbReference>
<keyword evidence="3 5" id="KW-1133">Transmembrane helix</keyword>
<dbReference type="OrthoDB" id="1817912at2"/>
<evidence type="ECO:0000313" key="7">
    <source>
        <dbReference type="EMBL" id="AEV68094.1"/>
    </source>
</evidence>
<feature type="transmembrane region" description="Helical" evidence="5">
    <location>
        <begin position="141"/>
        <end position="162"/>
    </location>
</feature>
<dbReference type="AlphaFoldDB" id="G8M1B8"/>
<dbReference type="RefSeq" id="WP_014254707.1">
    <property type="nucleotide sequence ID" value="NC_016627.1"/>
</dbReference>
<feature type="transmembrane region" description="Helical" evidence="5">
    <location>
        <begin position="413"/>
        <end position="437"/>
    </location>
</feature>
<keyword evidence="4 5" id="KW-0472">Membrane</keyword>
<protein>
    <submittedName>
        <fullName evidence="7">Lipid A core-O-antigen ligase-like enyme</fullName>
    </submittedName>
</protein>
<feature type="transmembrane region" description="Helical" evidence="5">
    <location>
        <begin position="81"/>
        <end position="98"/>
    </location>
</feature>
<dbReference type="Proteomes" id="UP000005435">
    <property type="component" value="Chromosome"/>
</dbReference>
<evidence type="ECO:0000313" key="8">
    <source>
        <dbReference type="Proteomes" id="UP000005435"/>
    </source>
</evidence>
<dbReference type="KEGG" id="ccl:Clocl_1444"/>
<feature type="transmembrane region" description="Helical" evidence="5">
    <location>
        <begin position="369"/>
        <end position="393"/>
    </location>
</feature>